<dbReference type="InterPro" id="IPR000244">
    <property type="entry name" value="Ribosomal_bL9"/>
</dbReference>
<protein>
    <recommendedName>
        <fullName evidence="6 7">Large ribosomal subunit protein bL9</fullName>
    </recommendedName>
</protein>
<evidence type="ECO:0000256" key="5">
    <source>
        <dbReference type="ARBA" id="ARBA00023274"/>
    </source>
</evidence>
<evidence type="ECO:0000256" key="2">
    <source>
        <dbReference type="ARBA" id="ARBA00022730"/>
    </source>
</evidence>
<comment type="function">
    <text evidence="7">Binds to the 23S rRNA.</text>
</comment>
<feature type="domain" description="Large ribosomal subunit protein bL9 C-terminal" evidence="10">
    <location>
        <begin position="63"/>
        <end position="145"/>
    </location>
</feature>
<accession>A0A6S6U8P6</accession>
<dbReference type="Pfam" id="PF01281">
    <property type="entry name" value="Ribosomal_L9_N"/>
    <property type="match status" value="1"/>
</dbReference>
<dbReference type="GO" id="GO:0003735">
    <property type="term" value="F:structural constituent of ribosome"/>
    <property type="evidence" value="ECO:0007669"/>
    <property type="project" value="InterPro"/>
</dbReference>
<dbReference type="GO" id="GO:0006412">
    <property type="term" value="P:translation"/>
    <property type="evidence" value="ECO:0007669"/>
    <property type="project" value="UniProtKB-UniRule"/>
</dbReference>
<dbReference type="InterPro" id="IPR009027">
    <property type="entry name" value="Ribosomal_bL9/RNase_H1_N"/>
</dbReference>
<feature type="domain" description="Ribosomal protein L9" evidence="9">
    <location>
        <begin position="1"/>
        <end position="46"/>
    </location>
</feature>
<evidence type="ECO:0000256" key="7">
    <source>
        <dbReference type="HAMAP-Rule" id="MF_00503"/>
    </source>
</evidence>
<dbReference type="Pfam" id="PF03948">
    <property type="entry name" value="Ribosomal_L9_C"/>
    <property type="match status" value="1"/>
</dbReference>
<dbReference type="PANTHER" id="PTHR21368">
    <property type="entry name" value="50S RIBOSOMAL PROTEIN L9"/>
    <property type="match status" value="1"/>
</dbReference>
<keyword evidence="8" id="KW-0175">Coiled coil</keyword>
<dbReference type="InterPro" id="IPR036935">
    <property type="entry name" value="Ribosomal_bL9_N_sf"/>
</dbReference>
<dbReference type="NCBIfam" id="TIGR00158">
    <property type="entry name" value="L9"/>
    <property type="match status" value="1"/>
</dbReference>
<gene>
    <name evidence="7" type="primary">rplI</name>
    <name evidence="11" type="ORF">HELGO_WM22307</name>
</gene>
<dbReference type="Gene3D" id="3.10.430.100">
    <property type="entry name" value="Ribosomal protein L9, C-terminal domain"/>
    <property type="match status" value="1"/>
</dbReference>
<keyword evidence="2 7" id="KW-0699">rRNA-binding</keyword>
<evidence type="ECO:0000256" key="1">
    <source>
        <dbReference type="ARBA" id="ARBA00010605"/>
    </source>
</evidence>
<dbReference type="SUPFAM" id="SSF55653">
    <property type="entry name" value="Ribosomal protein L9 C-domain"/>
    <property type="match status" value="1"/>
</dbReference>
<sequence>MEIILLKDVEHIGLAKALVSVKAGYARNFLIPNGLAIVANKANKNSLKQEILQQEDRAQKILEEAKELATTLASKTLRIAAKAGTSGKIFGSVSNVQLVNVLKDMFGIEIDKKKIKLPEEVKMLGTYTAVVALHKEVPASLKFEVYDDKVETA</sequence>
<dbReference type="InterPro" id="IPR020594">
    <property type="entry name" value="Ribosomal_bL9_bac/chp"/>
</dbReference>
<comment type="similarity">
    <text evidence="1 7">Belongs to the bacterial ribosomal protein bL9 family.</text>
</comment>
<keyword evidence="4 7" id="KW-0689">Ribosomal protein</keyword>
<dbReference type="GO" id="GO:0019843">
    <property type="term" value="F:rRNA binding"/>
    <property type="evidence" value="ECO:0007669"/>
    <property type="project" value="UniProtKB-UniRule"/>
</dbReference>
<dbReference type="InterPro" id="IPR036791">
    <property type="entry name" value="Ribosomal_bL9_C_sf"/>
</dbReference>
<keyword evidence="3 7" id="KW-0694">RNA-binding</keyword>
<evidence type="ECO:0000313" key="11">
    <source>
        <dbReference type="EMBL" id="CAA6828139.1"/>
    </source>
</evidence>
<evidence type="ECO:0000259" key="10">
    <source>
        <dbReference type="Pfam" id="PF03948"/>
    </source>
</evidence>
<dbReference type="GO" id="GO:1990904">
    <property type="term" value="C:ribonucleoprotein complex"/>
    <property type="evidence" value="ECO:0007669"/>
    <property type="project" value="UniProtKB-KW"/>
</dbReference>
<dbReference type="GO" id="GO:0005840">
    <property type="term" value="C:ribosome"/>
    <property type="evidence" value="ECO:0007669"/>
    <property type="project" value="UniProtKB-KW"/>
</dbReference>
<reference evidence="11" key="1">
    <citation type="submission" date="2020-01" db="EMBL/GenBank/DDBJ databases">
        <authorList>
            <person name="Meier V. D."/>
            <person name="Meier V D."/>
        </authorList>
    </citation>
    <scope>NUCLEOTIDE SEQUENCE</scope>
    <source>
        <strain evidence="11">HLG_WM_MAG_10</strain>
    </source>
</reference>
<evidence type="ECO:0000256" key="6">
    <source>
        <dbReference type="ARBA" id="ARBA00035292"/>
    </source>
</evidence>
<dbReference type="AlphaFoldDB" id="A0A6S6U8P6"/>
<dbReference type="InterPro" id="IPR020069">
    <property type="entry name" value="Ribosomal_bL9_C"/>
</dbReference>
<dbReference type="HAMAP" id="MF_00503">
    <property type="entry name" value="Ribosomal_bL9"/>
    <property type="match status" value="1"/>
</dbReference>
<proteinExistence type="inferred from homology"/>
<dbReference type="InterPro" id="IPR020070">
    <property type="entry name" value="Ribosomal_bL9_N"/>
</dbReference>
<dbReference type="SUPFAM" id="SSF55658">
    <property type="entry name" value="L9 N-domain-like"/>
    <property type="match status" value="1"/>
</dbReference>
<keyword evidence="5 7" id="KW-0687">Ribonucleoprotein</keyword>
<organism evidence="11">
    <name type="scientific">uncultured Aureispira sp</name>
    <dbReference type="NCBI Taxonomy" id="1331704"/>
    <lineage>
        <taxon>Bacteria</taxon>
        <taxon>Pseudomonadati</taxon>
        <taxon>Bacteroidota</taxon>
        <taxon>Saprospiria</taxon>
        <taxon>Saprospirales</taxon>
        <taxon>Saprospiraceae</taxon>
        <taxon>Aureispira</taxon>
        <taxon>environmental samples</taxon>
    </lineage>
</organism>
<evidence type="ECO:0000256" key="8">
    <source>
        <dbReference type="SAM" id="Coils"/>
    </source>
</evidence>
<dbReference type="EMBL" id="CACVAQ010000423">
    <property type="protein sequence ID" value="CAA6828139.1"/>
    <property type="molecule type" value="Genomic_DNA"/>
</dbReference>
<dbReference type="Gene3D" id="3.40.5.10">
    <property type="entry name" value="Ribosomal protein L9, N-terminal domain"/>
    <property type="match status" value="1"/>
</dbReference>
<evidence type="ECO:0000256" key="3">
    <source>
        <dbReference type="ARBA" id="ARBA00022884"/>
    </source>
</evidence>
<feature type="coiled-coil region" evidence="8">
    <location>
        <begin position="37"/>
        <end position="71"/>
    </location>
</feature>
<evidence type="ECO:0000259" key="9">
    <source>
        <dbReference type="Pfam" id="PF01281"/>
    </source>
</evidence>
<evidence type="ECO:0000256" key="4">
    <source>
        <dbReference type="ARBA" id="ARBA00022980"/>
    </source>
</evidence>
<name>A0A6S6U8P6_9BACT</name>